<dbReference type="HOGENOM" id="CLU_3045474_0_0_3"/>
<dbReference type="AlphaFoldDB" id="F4XZN6"/>
<gene>
    <name evidence="1" type="ORF">LYNGBM3L_57350</name>
</gene>
<keyword evidence="2" id="KW-1185">Reference proteome</keyword>
<name>F4XZN6_9CYAN</name>
<dbReference type="Proteomes" id="UP000003959">
    <property type="component" value="Unassembled WGS sequence"/>
</dbReference>
<evidence type="ECO:0000313" key="2">
    <source>
        <dbReference type="Proteomes" id="UP000003959"/>
    </source>
</evidence>
<reference evidence="2" key="1">
    <citation type="journal article" date="2011" name="Proc. Natl. Acad. Sci. U.S.A.">
        <title>Genomic insights into the physiology and ecology of the marine filamentous cyanobacterium Lyngbya majuscula.</title>
        <authorList>
            <person name="Jones A.C."/>
            <person name="Monroe E.A."/>
            <person name="Podell S."/>
            <person name="Hess W.R."/>
            <person name="Klages S."/>
            <person name="Esquenazi E."/>
            <person name="Niessen S."/>
            <person name="Hoover H."/>
            <person name="Rothmann M."/>
            <person name="Lasken R.S."/>
            <person name="Yates J.R.III."/>
            <person name="Reinhardt R."/>
            <person name="Kube M."/>
            <person name="Burkart M.D."/>
            <person name="Allen E.E."/>
            <person name="Dorrestein P.C."/>
            <person name="Gerwick W.H."/>
            <person name="Gerwick L."/>
        </authorList>
    </citation>
    <scope>NUCLEOTIDE SEQUENCE [LARGE SCALE GENOMIC DNA]</scope>
    <source>
        <strain evidence="2">3L</strain>
    </source>
</reference>
<sequence>MLLQTYPFPLTIIRYDYTSQVGLVGMRGKGRSGFKLLIYSRTKGNQLKQQEQKS</sequence>
<organism evidence="1 2">
    <name type="scientific">Moorena producens 3L</name>
    <dbReference type="NCBI Taxonomy" id="489825"/>
    <lineage>
        <taxon>Bacteria</taxon>
        <taxon>Bacillati</taxon>
        <taxon>Cyanobacteriota</taxon>
        <taxon>Cyanophyceae</taxon>
        <taxon>Coleofasciculales</taxon>
        <taxon>Coleofasciculaceae</taxon>
        <taxon>Moorena</taxon>
    </lineage>
</organism>
<accession>F4XZN6</accession>
<dbReference type="EMBL" id="GL890964">
    <property type="protein sequence ID" value="EGJ30041.1"/>
    <property type="molecule type" value="Genomic_DNA"/>
</dbReference>
<proteinExistence type="predicted"/>
<evidence type="ECO:0000313" key="1">
    <source>
        <dbReference type="EMBL" id="EGJ30041.1"/>
    </source>
</evidence>
<protein>
    <submittedName>
        <fullName evidence="1">Uncharacterized protein</fullName>
    </submittedName>
</protein>